<evidence type="ECO:0000256" key="3">
    <source>
        <dbReference type="ARBA" id="ARBA00022692"/>
    </source>
</evidence>
<dbReference type="PATRIC" id="fig|29343.3.peg.385"/>
<dbReference type="GO" id="GO:0016020">
    <property type="term" value="C:membrane"/>
    <property type="evidence" value="ECO:0007669"/>
    <property type="project" value="InterPro"/>
</dbReference>
<dbReference type="EMBL" id="LM995447">
    <property type="protein sequence ID" value="CDZ23508.1"/>
    <property type="molecule type" value="Genomic_DNA"/>
</dbReference>
<organism evidence="7 8">
    <name type="scientific">[Clostridium] cellulosi</name>
    <dbReference type="NCBI Taxonomy" id="29343"/>
    <lineage>
        <taxon>Bacteria</taxon>
        <taxon>Bacillati</taxon>
        <taxon>Bacillota</taxon>
        <taxon>Clostridia</taxon>
        <taxon>Eubacteriales</taxon>
        <taxon>Oscillospiraceae</taxon>
        <taxon>Oscillospiraceae incertae sedis</taxon>
    </lineage>
</organism>
<protein>
    <recommendedName>
        <fullName evidence="9">Flagellar protein</fullName>
    </recommendedName>
</protein>
<keyword evidence="2" id="KW-1003">Cell membrane</keyword>
<evidence type="ECO:0000256" key="4">
    <source>
        <dbReference type="ARBA" id="ARBA00022989"/>
    </source>
</evidence>
<evidence type="ECO:0000256" key="2">
    <source>
        <dbReference type="ARBA" id="ARBA00022475"/>
    </source>
</evidence>
<name>A0A078KM32_9FIRM</name>
<proteinExistence type="predicted"/>
<accession>A0A078KM32</accession>
<evidence type="ECO:0008006" key="9">
    <source>
        <dbReference type="Google" id="ProtNLM"/>
    </source>
</evidence>
<gene>
    <name evidence="7" type="ORF">CCDG5_0369</name>
</gene>
<keyword evidence="5 6" id="KW-0472">Membrane</keyword>
<keyword evidence="8" id="KW-1185">Reference proteome</keyword>
<reference evidence="8" key="1">
    <citation type="submission" date="2014-07" db="EMBL/GenBank/DDBJ databases">
        <authorList>
            <person name="Wibberg D."/>
        </authorList>
    </citation>
    <scope>NUCLEOTIDE SEQUENCE [LARGE SCALE GENOMIC DNA]</scope>
    <source>
        <strain evidence="8">DG5</strain>
    </source>
</reference>
<feature type="transmembrane region" description="Helical" evidence="6">
    <location>
        <begin position="21"/>
        <end position="39"/>
    </location>
</feature>
<evidence type="ECO:0000313" key="8">
    <source>
        <dbReference type="Proteomes" id="UP000032431"/>
    </source>
</evidence>
<dbReference type="Pfam" id="PF04347">
    <property type="entry name" value="FliO"/>
    <property type="match status" value="1"/>
</dbReference>
<dbReference type="STRING" id="29343.CCDG5_0369"/>
<dbReference type="GO" id="GO:0044781">
    <property type="term" value="P:bacterial-type flagellum organization"/>
    <property type="evidence" value="ECO:0007669"/>
    <property type="project" value="InterPro"/>
</dbReference>
<dbReference type="HOGENOM" id="CLU_1774146_0_0_9"/>
<keyword evidence="4 6" id="KW-1133">Transmembrane helix</keyword>
<dbReference type="InterPro" id="IPR022781">
    <property type="entry name" value="Flagellar_biosynth_FliO"/>
</dbReference>
<evidence type="ECO:0000313" key="7">
    <source>
        <dbReference type="EMBL" id="CDZ23508.1"/>
    </source>
</evidence>
<evidence type="ECO:0000256" key="1">
    <source>
        <dbReference type="ARBA" id="ARBA00004236"/>
    </source>
</evidence>
<keyword evidence="3 6" id="KW-0812">Transmembrane</keyword>
<sequence length="146" mass="16364">MVKRRKVELMDSSIFGDLLKMIGILFAIAVVFFLAWFVTRAVAMSGSFSGRGKYFTVLEKLPITRDSYIMLIKSFDKLLLVGATASGMTLLKEYDADSVNLEDFKLEKQNFSDIFKTAIESTIPNGKLKERINSFSLKKKDGGGNE</sequence>
<dbReference type="AlphaFoldDB" id="A0A078KM32"/>
<dbReference type="Proteomes" id="UP000032431">
    <property type="component" value="Chromosome I"/>
</dbReference>
<comment type="subcellular location">
    <subcellularLocation>
        <location evidence="1">Cell membrane</location>
    </subcellularLocation>
</comment>
<dbReference type="KEGG" id="ccel:CCDG5_0369"/>
<evidence type="ECO:0000256" key="5">
    <source>
        <dbReference type="ARBA" id="ARBA00023136"/>
    </source>
</evidence>
<evidence type="ECO:0000256" key="6">
    <source>
        <dbReference type="SAM" id="Phobius"/>
    </source>
</evidence>
<dbReference type="OrthoDB" id="1956880at2"/>